<dbReference type="RefSeq" id="WP_011187755.1">
    <property type="nucleotide sequence ID" value="NC_006138.1"/>
</dbReference>
<dbReference type="Proteomes" id="UP000000602">
    <property type="component" value="Chromosome"/>
</dbReference>
<organism evidence="4 5">
    <name type="scientific">Desulfotalea psychrophila (strain LSv54 / DSM 12343)</name>
    <dbReference type="NCBI Taxonomy" id="177439"/>
    <lineage>
        <taxon>Bacteria</taxon>
        <taxon>Pseudomonadati</taxon>
        <taxon>Thermodesulfobacteriota</taxon>
        <taxon>Desulfobulbia</taxon>
        <taxon>Desulfobulbales</taxon>
        <taxon>Desulfocapsaceae</taxon>
        <taxon>Desulfotalea</taxon>
    </lineage>
</organism>
<keyword evidence="1" id="KW-0863">Zinc-finger</keyword>
<dbReference type="STRING" id="177439.DP0510"/>
<name>Q6AQY5_DESPS</name>
<evidence type="ECO:0000256" key="2">
    <source>
        <dbReference type="SAM" id="MobiDB-lite"/>
    </source>
</evidence>
<protein>
    <recommendedName>
        <fullName evidence="3">SWIM-type domain-containing protein</fullName>
    </recommendedName>
</protein>
<feature type="region of interest" description="Disordered" evidence="2">
    <location>
        <begin position="27"/>
        <end position="61"/>
    </location>
</feature>
<evidence type="ECO:0000313" key="4">
    <source>
        <dbReference type="EMBL" id="CAG35239.1"/>
    </source>
</evidence>
<evidence type="ECO:0000313" key="5">
    <source>
        <dbReference type="Proteomes" id="UP000000602"/>
    </source>
</evidence>
<dbReference type="GO" id="GO:0008270">
    <property type="term" value="F:zinc ion binding"/>
    <property type="evidence" value="ECO:0007669"/>
    <property type="project" value="UniProtKB-KW"/>
</dbReference>
<keyword evidence="5" id="KW-1185">Reference proteome</keyword>
<dbReference type="KEGG" id="dps:DP0510"/>
<reference evidence="5" key="1">
    <citation type="journal article" date="2004" name="Environ. Microbiol.">
        <title>The genome of Desulfotalea psychrophila, a sulfate-reducing bacterium from permanently cold Arctic sediments.</title>
        <authorList>
            <person name="Rabus R."/>
            <person name="Ruepp A."/>
            <person name="Frickey T."/>
            <person name="Rattei T."/>
            <person name="Fartmann B."/>
            <person name="Stark M."/>
            <person name="Bauer M."/>
            <person name="Zibat A."/>
            <person name="Lombardot T."/>
            <person name="Becker I."/>
            <person name="Amann J."/>
            <person name="Gellner K."/>
            <person name="Teeling H."/>
            <person name="Leuschner W.D."/>
            <person name="Gloeckner F.-O."/>
            <person name="Lupas A.N."/>
            <person name="Amann R."/>
            <person name="Klenk H.-P."/>
        </authorList>
    </citation>
    <scope>NUCLEOTIDE SEQUENCE [LARGE SCALE GENOMIC DNA]</scope>
    <source>
        <strain evidence="5">DSM 12343 / LSv54</strain>
    </source>
</reference>
<dbReference type="HOGENOM" id="CLU_1068454_0_0_7"/>
<sequence>MTILNKIKSFFGVSPKAVDRQAPVRIEGGGSERVEEVPEQTIPVAQKEIPPVAQSPDEATAMPEQVVPAQKQKAEHVPKIKKAKRAIASIRDISLDIYLENLDEAGEVMAVQGSGSEQYLVDLATLSCTCMDFVKTRSTFAHNDIRRLCKHQTAIIAASSQEVEAEEILQAMLKGLGGKSFQRYALAVEVSLNEKIEGPDVFYLFREEGRDWVDVLILTDGSLRKYGFNLKKKQWSGKANPFPKASRGKYSRAMQIALQD</sequence>
<keyword evidence="1" id="KW-0862">Zinc</keyword>
<dbReference type="InterPro" id="IPR007527">
    <property type="entry name" value="Znf_SWIM"/>
</dbReference>
<evidence type="ECO:0000256" key="1">
    <source>
        <dbReference type="PROSITE-ProRule" id="PRU00325"/>
    </source>
</evidence>
<feature type="domain" description="SWIM-type" evidence="3">
    <location>
        <begin position="119"/>
        <end position="160"/>
    </location>
</feature>
<keyword evidence="1" id="KW-0479">Metal-binding</keyword>
<accession>Q6AQY5</accession>
<dbReference type="PROSITE" id="PS50966">
    <property type="entry name" value="ZF_SWIM"/>
    <property type="match status" value="1"/>
</dbReference>
<dbReference type="AlphaFoldDB" id="Q6AQY5"/>
<gene>
    <name evidence="4" type="ordered locus">DP0510</name>
</gene>
<dbReference type="EMBL" id="CR522870">
    <property type="protein sequence ID" value="CAG35239.1"/>
    <property type="molecule type" value="Genomic_DNA"/>
</dbReference>
<proteinExistence type="predicted"/>
<evidence type="ECO:0000259" key="3">
    <source>
        <dbReference type="PROSITE" id="PS50966"/>
    </source>
</evidence>